<dbReference type="Gene3D" id="3.40.30.10">
    <property type="entry name" value="Glutaredoxin"/>
    <property type="match status" value="1"/>
</dbReference>
<reference evidence="2" key="1">
    <citation type="journal article" date="2021" name="Antonie Van Leeuwenhoek">
        <title>Draft genome and description of Waterburya agarophytonicola gen. nov. sp. nov. (Pleurocapsales, Cyanobacteria): a seaweed symbiont.</title>
        <authorList>
            <person name="Bonthond G."/>
            <person name="Shalygin S."/>
            <person name="Bayer T."/>
            <person name="Weinberger F."/>
        </authorList>
    </citation>
    <scope>NUCLEOTIDE SEQUENCE</scope>
    <source>
        <strain evidence="2">KI4</strain>
    </source>
</reference>
<gene>
    <name evidence="2" type="ORF">I4641_18585</name>
</gene>
<name>A0A964FJ93_9CYAN</name>
<accession>A0A964FJ93</accession>
<dbReference type="Pfam" id="PF00043">
    <property type="entry name" value="GST_C"/>
    <property type="match status" value="1"/>
</dbReference>
<feature type="domain" description="Glutathione S-transferase C-terminal" evidence="1">
    <location>
        <begin position="87"/>
        <end position="140"/>
    </location>
</feature>
<comment type="caution">
    <text evidence="2">The sequence shown here is derived from an EMBL/GenBank/DDBJ whole genome shotgun (WGS) entry which is preliminary data.</text>
</comment>
<keyword evidence="3" id="KW-1185">Reference proteome</keyword>
<evidence type="ECO:0000313" key="2">
    <source>
        <dbReference type="EMBL" id="MCC0178979.1"/>
    </source>
</evidence>
<dbReference type="SUPFAM" id="SSF47616">
    <property type="entry name" value="GST C-terminal domain-like"/>
    <property type="match status" value="1"/>
</dbReference>
<dbReference type="AlphaFoldDB" id="A0A964FJ93"/>
<sequence>MIDSHDILQYLDSISGEKKLYPEDPHLRNRVETLEKLFDEKLGVAIRTWSYYYAIQKPLAIAIAWGINAPLIEKIKTAIALPKIPQLLQQFYNVTPETKDAALKKIREVFALVSQEINSGQQYLVGDCLSAADITFAALASPILRPQNHPVYSSQLSKMSPERVSVIEELRSTPAGKLATNLYEQHRL</sequence>
<dbReference type="InterPro" id="IPR004046">
    <property type="entry name" value="GST_C"/>
</dbReference>
<proteinExistence type="predicted"/>
<dbReference type="EMBL" id="JADWDC010000061">
    <property type="protein sequence ID" value="MCC0178979.1"/>
    <property type="molecule type" value="Genomic_DNA"/>
</dbReference>
<organism evidence="2 3">
    <name type="scientific">Waterburya agarophytonicola KI4</name>
    <dbReference type="NCBI Taxonomy" id="2874699"/>
    <lineage>
        <taxon>Bacteria</taxon>
        <taxon>Bacillati</taxon>
        <taxon>Cyanobacteriota</taxon>
        <taxon>Cyanophyceae</taxon>
        <taxon>Pleurocapsales</taxon>
        <taxon>Hyellaceae</taxon>
        <taxon>Waterburya</taxon>
        <taxon>Waterburya agarophytonicola</taxon>
    </lineage>
</organism>
<dbReference type="RefSeq" id="WP_229642082.1">
    <property type="nucleotide sequence ID" value="NZ_JADWDC010000061.1"/>
</dbReference>
<protein>
    <submittedName>
        <fullName evidence="2">Glutathione S-transferase family protein</fullName>
    </submittedName>
</protein>
<dbReference type="CDD" id="cd00299">
    <property type="entry name" value="GST_C_family"/>
    <property type="match status" value="1"/>
</dbReference>
<dbReference type="Proteomes" id="UP000729733">
    <property type="component" value="Unassembled WGS sequence"/>
</dbReference>
<dbReference type="InterPro" id="IPR036282">
    <property type="entry name" value="Glutathione-S-Trfase_C_sf"/>
</dbReference>
<dbReference type="Gene3D" id="1.20.1050.10">
    <property type="match status" value="2"/>
</dbReference>
<evidence type="ECO:0000259" key="1">
    <source>
        <dbReference type="Pfam" id="PF00043"/>
    </source>
</evidence>
<evidence type="ECO:0000313" key="3">
    <source>
        <dbReference type="Proteomes" id="UP000729733"/>
    </source>
</evidence>